<keyword evidence="2" id="KW-1185">Reference proteome</keyword>
<proteinExistence type="predicted"/>
<organism evidence="1 2">
    <name type="scientific">Nannocystis pusilla</name>
    <dbReference type="NCBI Taxonomy" id="889268"/>
    <lineage>
        <taxon>Bacteria</taxon>
        <taxon>Pseudomonadati</taxon>
        <taxon>Myxococcota</taxon>
        <taxon>Polyangia</taxon>
        <taxon>Nannocystales</taxon>
        <taxon>Nannocystaceae</taxon>
        <taxon>Nannocystis</taxon>
    </lineage>
</organism>
<comment type="caution">
    <text evidence="1">The sequence shown here is derived from an EMBL/GenBank/DDBJ whole genome shotgun (WGS) entry which is preliminary data.</text>
</comment>
<protein>
    <submittedName>
        <fullName evidence="1">Uncharacterized protein</fullName>
    </submittedName>
</protein>
<accession>A0A9X3ER81</accession>
<sequence length="338" mass="37262">MLKVINDFGKDYGNLVPRAHGAAAQLSKKLRGLAQNGGISTGGNILREWLDGTRSLRRRESRRGQRMQIADLSEEALLSPEFQARLRQLTSAEKDEMARGFSELLTETAGNLPLQQRILAAKLLRELCRAGAHESLLSVALSPGEDVTLREQCIIALEHLGLGHPEIQPALAQNLQGWAASEQLLPASLRLASALPLPEAIDFAKDIVLSTARPTGLRVLALEALRDNLSERADAALSEIAPVLDENLAQLTARFLRERRRRAFISQFHAQVSTGRPIPAGIVREALGHRLFSVVLRALELGLVSDLDLETVRGMVYPDDLSRQERKLVRKIEERIAS</sequence>
<name>A0A9X3ER81_9BACT</name>
<dbReference type="AlphaFoldDB" id="A0A9X3ER81"/>
<dbReference type="Proteomes" id="UP001150924">
    <property type="component" value="Unassembled WGS sequence"/>
</dbReference>
<evidence type="ECO:0000313" key="1">
    <source>
        <dbReference type="EMBL" id="MCY1008662.1"/>
    </source>
</evidence>
<evidence type="ECO:0000313" key="2">
    <source>
        <dbReference type="Proteomes" id="UP001150924"/>
    </source>
</evidence>
<dbReference type="RefSeq" id="WP_267771267.1">
    <property type="nucleotide sequence ID" value="NZ_JAPNKE010000002.1"/>
</dbReference>
<reference evidence="1" key="1">
    <citation type="submission" date="2022-11" db="EMBL/GenBank/DDBJ databases">
        <title>Minimal conservation of predation-associated metabolite biosynthetic gene clusters underscores biosynthetic potential of Myxococcota including descriptions for ten novel species: Archangium lansinium sp. nov., Myxococcus landrumus sp. nov., Nannocystis bai.</title>
        <authorList>
            <person name="Ahearne A."/>
            <person name="Stevens C."/>
            <person name="Phillips K."/>
        </authorList>
    </citation>
    <scope>NUCLEOTIDE SEQUENCE</scope>
    <source>
        <strain evidence="1">Na p29</strain>
    </source>
</reference>
<gene>
    <name evidence="1" type="ORF">OV079_24480</name>
</gene>
<dbReference type="EMBL" id="JAPNKE010000002">
    <property type="protein sequence ID" value="MCY1008662.1"/>
    <property type="molecule type" value="Genomic_DNA"/>
</dbReference>